<protein>
    <submittedName>
        <fullName evidence="3">Uncharacterized protein</fullName>
    </submittedName>
</protein>
<comment type="caution">
    <text evidence="3">The sequence shown here is derived from an EMBL/GenBank/DDBJ whole genome shotgun (WGS) entry which is preliminary data.</text>
</comment>
<dbReference type="Proteomes" id="UP001152622">
    <property type="component" value="Chromosome 13"/>
</dbReference>
<reference evidence="3" key="1">
    <citation type="journal article" date="2023" name="Science">
        <title>Genome structures resolve the early diversification of teleost fishes.</title>
        <authorList>
            <person name="Parey E."/>
            <person name="Louis A."/>
            <person name="Montfort J."/>
            <person name="Bouchez O."/>
            <person name="Roques C."/>
            <person name="Iampietro C."/>
            <person name="Lluch J."/>
            <person name="Castinel A."/>
            <person name="Donnadieu C."/>
            <person name="Desvignes T."/>
            <person name="Floi Bucao C."/>
            <person name="Jouanno E."/>
            <person name="Wen M."/>
            <person name="Mejri S."/>
            <person name="Dirks R."/>
            <person name="Jansen H."/>
            <person name="Henkel C."/>
            <person name="Chen W.J."/>
            <person name="Zahm M."/>
            <person name="Cabau C."/>
            <person name="Klopp C."/>
            <person name="Thompson A.W."/>
            <person name="Robinson-Rechavi M."/>
            <person name="Braasch I."/>
            <person name="Lecointre G."/>
            <person name="Bobe J."/>
            <person name="Postlethwait J.H."/>
            <person name="Berthelot C."/>
            <person name="Roest Crollius H."/>
            <person name="Guiguen Y."/>
        </authorList>
    </citation>
    <scope>NUCLEOTIDE SEQUENCE</scope>
    <source>
        <strain evidence="3">WJC10195</strain>
    </source>
</reference>
<sequence>MYLGRGQAGRMSPTQLRLSLQMVLAQQVLPKWGRGGSRCQPVTGMPGLNQLNAVRPGLSQTTLIILCLCCMSIVRLYLIIIIWNTQTWACSFEVAAETVAQHRRSYVKRTECSKPRTSRPATGLRKHPISHGRAQRRGKARQHMALSPCEHTTVAP</sequence>
<evidence type="ECO:0000313" key="4">
    <source>
        <dbReference type="Proteomes" id="UP001152622"/>
    </source>
</evidence>
<feature type="region of interest" description="Disordered" evidence="1">
    <location>
        <begin position="110"/>
        <end position="156"/>
    </location>
</feature>
<evidence type="ECO:0000313" key="3">
    <source>
        <dbReference type="EMBL" id="KAJ8343720.1"/>
    </source>
</evidence>
<keyword evidence="2" id="KW-0812">Transmembrane</keyword>
<proteinExistence type="predicted"/>
<feature type="transmembrane region" description="Helical" evidence="2">
    <location>
        <begin position="63"/>
        <end position="83"/>
    </location>
</feature>
<evidence type="ECO:0000256" key="1">
    <source>
        <dbReference type="SAM" id="MobiDB-lite"/>
    </source>
</evidence>
<name>A0A9Q1ILB0_SYNKA</name>
<evidence type="ECO:0000256" key="2">
    <source>
        <dbReference type="SAM" id="Phobius"/>
    </source>
</evidence>
<feature type="compositionally biased region" description="Basic residues" evidence="1">
    <location>
        <begin position="124"/>
        <end position="142"/>
    </location>
</feature>
<dbReference type="AlphaFoldDB" id="A0A9Q1ILB0"/>
<keyword evidence="2" id="KW-0472">Membrane</keyword>
<keyword evidence="2" id="KW-1133">Transmembrane helix</keyword>
<gene>
    <name evidence="3" type="ORF">SKAU_G00310490</name>
</gene>
<organism evidence="3 4">
    <name type="scientific">Synaphobranchus kaupii</name>
    <name type="common">Kaup's arrowtooth eel</name>
    <dbReference type="NCBI Taxonomy" id="118154"/>
    <lineage>
        <taxon>Eukaryota</taxon>
        <taxon>Metazoa</taxon>
        <taxon>Chordata</taxon>
        <taxon>Craniata</taxon>
        <taxon>Vertebrata</taxon>
        <taxon>Euteleostomi</taxon>
        <taxon>Actinopterygii</taxon>
        <taxon>Neopterygii</taxon>
        <taxon>Teleostei</taxon>
        <taxon>Anguilliformes</taxon>
        <taxon>Synaphobranchidae</taxon>
        <taxon>Synaphobranchus</taxon>
    </lineage>
</organism>
<dbReference type="EMBL" id="JAINUF010000013">
    <property type="protein sequence ID" value="KAJ8343720.1"/>
    <property type="molecule type" value="Genomic_DNA"/>
</dbReference>
<keyword evidence="4" id="KW-1185">Reference proteome</keyword>
<accession>A0A9Q1ILB0</accession>